<dbReference type="Pfam" id="PF01841">
    <property type="entry name" value="Transglut_core"/>
    <property type="match status" value="1"/>
</dbReference>
<evidence type="ECO:0000259" key="1">
    <source>
        <dbReference type="Pfam" id="PF01841"/>
    </source>
</evidence>
<evidence type="ECO:0000313" key="2">
    <source>
        <dbReference type="EMBL" id="RKX68909.1"/>
    </source>
</evidence>
<protein>
    <recommendedName>
        <fullName evidence="1">Transglutaminase-like domain-containing protein</fullName>
    </recommendedName>
</protein>
<proteinExistence type="predicted"/>
<reference evidence="2 3" key="1">
    <citation type="submission" date="2018-06" db="EMBL/GenBank/DDBJ databases">
        <title>Extensive metabolic versatility and redundancy in microbially diverse, dynamic hydrothermal sediments.</title>
        <authorList>
            <person name="Dombrowski N."/>
            <person name="Teske A."/>
            <person name="Baker B.J."/>
        </authorList>
    </citation>
    <scope>NUCLEOTIDE SEQUENCE [LARGE SCALE GENOMIC DNA]</scope>
    <source>
        <strain evidence="2">B36_G15</strain>
    </source>
</reference>
<gene>
    <name evidence="2" type="ORF">DRP53_09700</name>
</gene>
<feature type="domain" description="Transglutaminase-like" evidence="1">
    <location>
        <begin position="246"/>
        <end position="319"/>
    </location>
</feature>
<dbReference type="Gene3D" id="3.10.620.30">
    <property type="match status" value="1"/>
</dbReference>
<dbReference type="EMBL" id="QNBE01000120">
    <property type="protein sequence ID" value="RKX68909.1"/>
    <property type="molecule type" value="Genomic_DNA"/>
</dbReference>
<organism evidence="2 3">
    <name type="scientific">candidate division WOR-3 bacterium</name>
    <dbReference type="NCBI Taxonomy" id="2052148"/>
    <lineage>
        <taxon>Bacteria</taxon>
        <taxon>Bacteria division WOR-3</taxon>
    </lineage>
</organism>
<name>A0A660SDQ2_UNCW3</name>
<dbReference type="InterPro" id="IPR002931">
    <property type="entry name" value="Transglutaminase-like"/>
</dbReference>
<dbReference type="NCBIfam" id="TIGR04183">
    <property type="entry name" value="Por_Secre_tail"/>
    <property type="match status" value="1"/>
</dbReference>
<dbReference type="AlphaFoldDB" id="A0A660SDQ2"/>
<evidence type="ECO:0000313" key="3">
    <source>
        <dbReference type="Proteomes" id="UP000268469"/>
    </source>
</evidence>
<dbReference type="Proteomes" id="UP000268469">
    <property type="component" value="Unassembled WGS sequence"/>
</dbReference>
<dbReference type="InterPro" id="IPR026444">
    <property type="entry name" value="Secre_tail"/>
</dbReference>
<accession>A0A660SDQ2</accession>
<comment type="caution">
    <text evidence="2">The sequence shown here is derived from an EMBL/GenBank/DDBJ whole genome shotgun (WGS) entry which is preliminary data.</text>
</comment>
<sequence>MVFLLVLLLAGEWVLVDSIQIGVRVGAGEHSDFQIDPKGDSLIIKLPESGLTSLAQQAVARAPLWLKIELADNLSKVSDSLQDTLSKIILSCDRKYLDEICFTTAHLAPQTLANTYFDPELILFNVQILYANDGILDYVRIIDFTDSSTVCYYVAESTASGIDTFEVQLPKEVYYWFIVHPKLHKELPAYIDPNTGNPAPDGYFWRDYLFNHADPGYPLLKDSMVGVKTLWNSKRNSLDNGALGKATKWIKTVMEFTPYPHHDQPVRIYHLHKGTCSVHSYLSAATGRTLLIPTTVTSAYRYNHKWNEWWDRRWIQWEPVNTWMDYYPYDHWGGGDNIPGCFNWRGDGYIWTTVERYTPVCTLTVKVEDRNGIAIDGGRIIIDSPGFPGPRVTAGWTGDDGTCRFLLGDSCGWFSAQVSTQIGGLPPTTVINNPQPGVHYQWTAKIDGDMPILKVAPENAPPGTSYKFELSLSAPFHFLYGTNPDDGDVFSQRIIPGKIDLFVCDSTNFEKYISGDSFRAPFIGKDISSLDTSFIIPTFEPWHLVITNEERVIITQYFDLSLKLYKYKIGVDERSEPSFKKLKIMPSPCCDYLRIGPVPKGTKISIFDPSGRLVTEFIAEREEITWAPLLPEGVYFAKFSFGKEEVVKKVVLIR</sequence>